<organism evidence="1 2">
    <name type="scientific">Ancylostoma ceylanicum</name>
    <dbReference type="NCBI Taxonomy" id="53326"/>
    <lineage>
        <taxon>Eukaryota</taxon>
        <taxon>Metazoa</taxon>
        <taxon>Ecdysozoa</taxon>
        <taxon>Nematoda</taxon>
        <taxon>Chromadorea</taxon>
        <taxon>Rhabditida</taxon>
        <taxon>Rhabditina</taxon>
        <taxon>Rhabditomorpha</taxon>
        <taxon>Strongyloidea</taxon>
        <taxon>Ancylostomatidae</taxon>
        <taxon>Ancylostomatinae</taxon>
        <taxon>Ancylostoma</taxon>
    </lineage>
</organism>
<proteinExistence type="predicted"/>
<sequence>MLHAQLKGENLRLRKFRRRQAGDIVGRMSIAADRVAVSTPTNAALMNFFKRKFSFHDEDGEAALEDPSNAAAPSSGAPPSAFSFQAIANKVSSTIRNIQRLVDVTSIEKC</sequence>
<evidence type="ECO:0000313" key="1">
    <source>
        <dbReference type="EMBL" id="EPB80379.1"/>
    </source>
</evidence>
<protein>
    <submittedName>
        <fullName evidence="1">Uncharacterized protein</fullName>
    </submittedName>
</protein>
<gene>
    <name evidence="1" type="ORF">ANCCEY_00476</name>
</gene>
<dbReference type="EMBL" id="KE124780">
    <property type="protein sequence ID" value="EPB80379.1"/>
    <property type="molecule type" value="Genomic_DNA"/>
</dbReference>
<keyword evidence="2" id="KW-1185">Reference proteome</keyword>
<reference evidence="1 2" key="1">
    <citation type="submission" date="2013-05" db="EMBL/GenBank/DDBJ databases">
        <title>Draft genome of the parasitic nematode Anyclostoma ceylanicum.</title>
        <authorList>
            <person name="Mitreva M."/>
        </authorList>
    </citation>
    <scope>NUCLEOTIDE SEQUENCE [LARGE SCALE GENOMIC DNA]</scope>
</reference>
<dbReference type="Proteomes" id="UP000054495">
    <property type="component" value="Unassembled WGS sequence"/>
</dbReference>
<evidence type="ECO:0000313" key="2">
    <source>
        <dbReference type="Proteomes" id="UP000054495"/>
    </source>
</evidence>
<accession>A0A0D6M8B9</accession>
<name>A0A0D6M8B9_9BILA</name>
<dbReference type="AlphaFoldDB" id="A0A0D6M8B9"/>